<protein>
    <recommendedName>
        <fullName evidence="2">Xylanolytic transcriptional activator regulatory domain-containing protein</fullName>
    </recommendedName>
</protein>
<feature type="domain" description="Xylanolytic transcriptional activator regulatory" evidence="2">
    <location>
        <begin position="16"/>
        <end position="104"/>
    </location>
</feature>
<dbReference type="PANTHER" id="PTHR31668">
    <property type="entry name" value="GLUCOSE TRANSPORT TRANSCRIPTION REGULATOR RGT1-RELATED-RELATED"/>
    <property type="match status" value="1"/>
</dbReference>
<gene>
    <name evidence="3" type="ORF">CspeluHIS016_0406900</name>
</gene>
<dbReference type="GO" id="GO:0008270">
    <property type="term" value="F:zinc ion binding"/>
    <property type="evidence" value="ECO:0007669"/>
    <property type="project" value="InterPro"/>
</dbReference>
<dbReference type="PANTHER" id="PTHR31668:SF30">
    <property type="entry name" value="ZN(II)2CYS6 TRANSCRIPTION FACTOR (EUROFUNG)"/>
    <property type="match status" value="1"/>
</dbReference>
<evidence type="ECO:0000256" key="1">
    <source>
        <dbReference type="ARBA" id="ARBA00023242"/>
    </source>
</evidence>
<dbReference type="CDD" id="cd12148">
    <property type="entry name" value="fungal_TF_MHR"/>
    <property type="match status" value="1"/>
</dbReference>
<proteinExistence type="predicted"/>
<dbReference type="GO" id="GO:0006351">
    <property type="term" value="P:DNA-templated transcription"/>
    <property type="evidence" value="ECO:0007669"/>
    <property type="project" value="InterPro"/>
</dbReference>
<sequence length="315" mass="35272">MFDRTYKSPTLVHVGVLMANYFCCQSRGEVHRALSLLAEACQLTYFLRMHEDLPDEQNVIERELRRRIFWHVYAVDITEACAGNMIHLNEFEGLPSLPLVVDDELITPRGAFAQAGSVSYMAGFNGCVQLFPLLAEVVVRSKRLARRREPLSAGEVERELAWEADLRATLDGMVAALPPQLRAGWVDGDVEADVESSRDAIVGMQRANIFVTESSLRICLLDYISEIVPSEEVAEARSSLARRAYDALSSFPLDHLAANGESIRGKIFRIVMALLKTPDMDADWVDMVHNWWGLFSRVNFVQLGPPSIALDSESD</sequence>
<reference evidence="3" key="1">
    <citation type="journal article" date="2023" name="BMC Genomics">
        <title>Chromosome-level genome assemblies of Cutaneotrichosporon spp. (Trichosporonales, Basidiomycota) reveal imbalanced evolution between nucleotide sequences and chromosome synteny.</title>
        <authorList>
            <person name="Kobayashi Y."/>
            <person name="Kayamori A."/>
            <person name="Aoki K."/>
            <person name="Shiwa Y."/>
            <person name="Matsutani M."/>
            <person name="Fujita N."/>
            <person name="Sugita T."/>
            <person name="Iwasaki W."/>
            <person name="Tanaka N."/>
            <person name="Takashima M."/>
        </authorList>
    </citation>
    <scope>NUCLEOTIDE SEQUENCE</scope>
    <source>
        <strain evidence="3">HIS016</strain>
    </source>
</reference>
<dbReference type="InterPro" id="IPR050797">
    <property type="entry name" value="Carb_Metab_Trans_Reg"/>
</dbReference>
<dbReference type="InterPro" id="IPR007219">
    <property type="entry name" value="XnlR_reg_dom"/>
</dbReference>
<evidence type="ECO:0000313" key="4">
    <source>
        <dbReference type="Proteomes" id="UP001222932"/>
    </source>
</evidence>
<name>A0AAD3TWG5_9TREE</name>
<reference evidence="3" key="2">
    <citation type="submission" date="2023-06" db="EMBL/GenBank/DDBJ databases">
        <authorList>
            <person name="Kobayashi Y."/>
            <person name="Kayamori A."/>
            <person name="Aoki K."/>
            <person name="Shiwa Y."/>
            <person name="Fujita N."/>
            <person name="Sugita T."/>
            <person name="Iwasaki W."/>
            <person name="Tanaka N."/>
            <person name="Takashima M."/>
        </authorList>
    </citation>
    <scope>NUCLEOTIDE SEQUENCE</scope>
    <source>
        <strain evidence="3">HIS016</strain>
    </source>
</reference>
<dbReference type="AlphaFoldDB" id="A0AAD3TWG5"/>
<organism evidence="3 4">
    <name type="scientific">Cutaneotrichosporon spelunceum</name>
    <dbReference type="NCBI Taxonomy" id="1672016"/>
    <lineage>
        <taxon>Eukaryota</taxon>
        <taxon>Fungi</taxon>
        <taxon>Dikarya</taxon>
        <taxon>Basidiomycota</taxon>
        <taxon>Agaricomycotina</taxon>
        <taxon>Tremellomycetes</taxon>
        <taxon>Trichosporonales</taxon>
        <taxon>Trichosporonaceae</taxon>
        <taxon>Cutaneotrichosporon</taxon>
    </lineage>
</organism>
<keyword evidence="1" id="KW-0539">Nucleus</keyword>
<comment type="caution">
    <text evidence="3">The sequence shown here is derived from an EMBL/GenBank/DDBJ whole genome shotgun (WGS) entry which is preliminary data.</text>
</comment>
<dbReference type="EMBL" id="BTCM01000004">
    <property type="protein sequence ID" value="GMK57856.1"/>
    <property type="molecule type" value="Genomic_DNA"/>
</dbReference>
<keyword evidence="4" id="KW-1185">Reference proteome</keyword>
<dbReference type="Proteomes" id="UP001222932">
    <property type="component" value="Unassembled WGS sequence"/>
</dbReference>
<dbReference type="Pfam" id="PF04082">
    <property type="entry name" value="Fungal_trans"/>
    <property type="match status" value="1"/>
</dbReference>
<evidence type="ECO:0000259" key="2">
    <source>
        <dbReference type="Pfam" id="PF04082"/>
    </source>
</evidence>
<dbReference type="GO" id="GO:0003677">
    <property type="term" value="F:DNA binding"/>
    <property type="evidence" value="ECO:0007669"/>
    <property type="project" value="InterPro"/>
</dbReference>
<evidence type="ECO:0000313" key="3">
    <source>
        <dbReference type="EMBL" id="GMK57856.1"/>
    </source>
</evidence>
<accession>A0AAD3TWG5</accession>